<sequence>MTIDTKALRVGVVGAGGRIGRAVCAAVAADPELELVAAVDPGVVGEAMHGVIVGAELKGLVDAGAQVVVDFTVAAAARQTLPWMAIHGIHGVVGTTGFSDDDLDGFRRDFAASNCLIASNFAISAVLMMRFAELAAPYFDSAEIVEMHHNGKVDAPSGTAVSTAKRIAAASPKWAADPTQHEVYPGARGGEGPAGIRVHSLRIKGTQAHQEVIFGTDGQTLTIRQDSYDASSYMPGVLLACKRVSAFPGLTIGLDGYLDF</sequence>
<evidence type="ECO:0000256" key="9">
    <source>
        <dbReference type="ARBA" id="ARBA00037922"/>
    </source>
</evidence>
<dbReference type="CDD" id="cd02274">
    <property type="entry name" value="DHDPR_N"/>
    <property type="match status" value="1"/>
</dbReference>
<dbReference type="PIRSF" id="PIRSF000161">
    <property type="entry name" value="DHPR"/>
    <property type="match status" value="1"/>
</dbReference>
<comment type="similarity">
    <text evidence="1">Belongs to the DapB family.</text>
</comment>
<proteinExistence type="inferred from homology"/>
<dbReference type="Gene3D" id="3.30.360.10">
    <property type="entry name" value="Dihydrodipicolinate Reductase, domain 2"/>
    <property type="match status" value="1"/>
</dbReference>
<dbReference type="InterPro" id="IPR000846">
    <property type="entry name" value="DapB_N"/>
</dbReference>
<evidence type="ECO:0000259" key="13">
    <source>
        <dbReference type="Pfam" id="PF01113"/>
    </source>
</evidence>
<dbReference type="NCBIfam" id="TIGR00036">
    <property type="entry name" value="dapB"/>
    <property type="match status" value="1"/>
</dbReference>
<evidence type="ECO:0000256" key="4">
    <source>
        <dbReference type="ARBA" id="ARBA00022857"/>
    </source>
</evidence>
<dbReference type="PANTHER" id="PTHR20836:SF0">
    <property type="entry name" value="4-HYDROXY-TETRAHYDRODIPICOLINATE REDUCTASE 1, CHLOROPLASTIC-RELATED"/>
    <property type="match status" value="1"/>
</dbReference>
<dbReference type="AlphaFoldDB" id="A0A6J7DWS7"/>
<dbReference type="InterPro" id="IPR036291">
    <property type="entry name" value="NAD(P)-bd_dom_sf"/>
</dbReference>
<dbReference type="InterPro" id="IPR022663">
    <property type="entry name" value="DapB_C"/>
</dbReference>
<dbReference type="Pfam" id="PF05173">
    <property type="entry name" value="DapB_C"/>
    <property type="match status" value="1"/>
</dbReference>
<dbReference type="PROSITE" id="PS01298">
    <property type="entry name" value="DAPB"/>
    <property type="match status" value="1"/>
</dbReference>
<evidence type="ECO:0000256" key="7">
    <source>
        <dbReference type="ARBA" id="ARBA00023027"/>
    </source>
</evidence>
<dbReference type="EMBL" id="CAFBLP010000021">
    <property type="protein sequence ID" value="CAB4875117.1"/>
    <property type="molecule type" value="Genomic_DNA"/>
</dbReference>
<keyword evidence="4" id="KW-0521">NADP</keyword>
<gene>
    <name evidence="15" type="ORF">UFOPK3376_01077</name>
</gene>
<accession>A0A6J7DWS7</accession>
<dbReference type="GO" id="GO:0008839">
    <property type="term" value="F:4-hydroxy-tetrahydrodipicolinate reductase"/>
    <property type="evidence" value="ECO:0007669"/>
    <property type="project" value="UniProtKB-EC"/>
</dbReference>
<evidence type="ECO:0000256" key="8">
    <source>
        <dbReference type="ARBA" id="ARBA00023154"/>
    </source>
</evidence>
<protein>
    <recommendedName>
        <fullName evidence="10">4-hydroxy-tetrahydrodipicolinate reductase</fullName>
        <ecNumber evidence="10">1.17.1.8</ecNumber>
    </recommendedName>
</protein>
<evidence type="ECO:0000259" key="14">
    <source>
        <dbReference type="Pfam" id="PF05173"/>
    </source>
</evidence>
<keyword evidence="5" id="KW-0220">Diaminopimelate biosynthesis</keyword>
<dbReference type="SUPFAM" id="SSF55347">
    <property type="entry name" value="Glyceraldehyde-3-phosphate dehydrogenase-like, C-terminal domain"/>
    <property type="match status" value="1"/>
</dbReference>
<evidence type="ECO:0000313" key="15">
    <source>
        <dbReference type="EMBL" id="CAB4875117.1"/>
    </source>
</evidence>
<dbReference type="InterPro" id="IPR023940">
    <property type="entry name" value="DHDPR_bac"/>
</dbReference>
<name>A0A6J7DWS7_9ZZZZ</name>
<evidence type="ECO:0000256" key="2">
    <source>
        <dbReference type="ARBA" id="ARBA00022490"/>
    </source>
</evidence>
<evidence type="ECO:0000256" key="5">
    <source>
        <dbReference type="ARBA" id="ARBA00022915"/>
    </source>
</evidence>
<evidence type="ECO:0000256" key="1">
    <source>
        <dbReference type="ARBA" id="ARBA00006642"/>
    </source>
</evidence>
<evidence type="ECO:0000256" key="3">
    <source>
        <dbReference type="ARBA" id="ARBA00022605"/>
    </source>
</evidence>
<keyword evidence="3" id="KW-0028">Amino-acid biosynthesis</keyword>
<dbReference type="PANTHER" id="PTHR20836">
    <property type="entry name" value="DIHYDRODIPICOLINATE REDUCTASE"/>
    <property type="match status" value="1"/>
</dbReference>
<evidence type="ECO:0000256" key="10">
    <source>
        <dbReference type="ARBA" id="ARBA00038983"/>
    </source>
</evidence>
<dbReference type="GO" id="GO:0005829">
    <property type="term" value="C:cytosol"/>
    <property type="evidence" value="ECO:0007669"/>
    <property type="project" value="TreeGrafter"/>
</dbReference>
<reference evidence="15" key="1">
    <citation type="submission" date="2020-05" db="EMBL/GenBank/DDBJ databases">
        <authorList>
            <person name="Chiriac C."/>
            <person name="Salcher M."/>
            <person name="Ghai R."/>
            <person name="Kavagutti S V."/>
        </authorList>
    </citation>
    <scope>NUCLEOTIDE SEQUENCE</scope>
</reference>
<evidence type="ECO:0000256" key="12">
    <source>
        <dbReference type="ARBA" id="ARBA00049396"/>
    </source>
</evidence>
<dbReference type="EC" id="1.17.1.8" evidence="10"/>
<keyword evidence="6" id="KW-0560">Oxidoreductase</keyword>
<dbReference type="InterPro" id="IPR022664">
    <property type="entry name" value="DapB_N_CS"/>
</dbReference>
<dbReference type="SUPFAM" id="SSF51735">
    <property type="entry name" value="NAD(P)-binding Rossmann-fold domains"/>
    <property type="match status" value="1"/>
</dbReference>
<dbReference type="Gene3D" id="3.40.50.720">
    <property type="entry name" value="NAD(P)-binding Rossmann-like Domain"/>
    <property type="match status" value="1"/>
</dbReference>
<dbReference type="Pfam" id="PF01113">
    <property type="entry name" value="DapB_N"/>
    <property type="match status" value="1"/>
</dbReference>
<comment type="pathway">
    <text evidence="9">Amino-acid biosynthesis; L-lysine biosynthesis via DAP pathway; (S)-tetrahydrodipicolinate from L-aspartate: step 4/4.</text>
</comment>
<feature type="domain" description="Dihydrodipicolinate reductase N-terminal" evidence="13">
    <location>
        <begin position="9"/>
        <end position="121"/>
    </location>
</feature>
<keyword evidence="8" id="KW-0457">Lysine biosynthesis</keyword>
<organism evidence="15">
    <name type="scientific">freshwater metagenome</name>
    <dbReference type="NCBI Taxonomy" id="449393"/>
    <lineage>
        <taxon>unclassified sequences</taxon>
        <taxon>metagenomes</taxon>
        <taxon>ecological metagenomes</taxon>
    </lineage>
</organism>
<dbReference type="FunFam" id="3.30.360.10:FF:000009">
    <property type="entry name" value="4-hydroxy-tetrahydrodipicolinate reductase"/>
    <property type="match status" value="1"/>
</dbReference>
<feature type="domain" description="Dihydrodipicolinate reductase C-terminal" evidence="14">
    <location>
        <begin position="125"/>
        <end position="246"/>
    </location>
</feature>
<keyword evidence="2" id="KW-0963">Cytoplasm</keyword>
<dbReference type="GO" id="GO:0019877">
    <property type="term" value="P:diaminopimelate biosynthetic process"/>
    <property type="evidence" value="ECO:0007669"/>
    <property type="project" value="UniProtKB-KW"/>
</dbReference>
<evidence type="ECO:0000256" key="11">
    <source>
        <dbReference type="ARBA" id="ARBA00049080"/>
    </source>
</evidence>
<evidence type="ECO:0000256" key="6">
    <source>
        <dbReference type="ARBA" id="ARBA00023002"/>
    </source>
</evidence>
<dbReference type="GO" id="GO:0009089">
    <property type="term" value="P:lysine biosynthetic process via diaminopimelate"/>
    <property type="evidence" value="ECO:0007669"/>
    <property type="project" value="InterPro"/>
</dbReference>
<keyword evidence="7" id="KW-0520">NAD</keyword>
<comment type="catalytic activity">
    <reaction evidence="11">
        <text>(S)-2,3,4,5-tetrahydrodipicolinate + NADP(+) + H2O = (2S,4S)-4-hydroxy-2,3,4,5-tetrahydrodipicolinate + NADPH + H(+)</text>
        <dbReference type="Rhea" id="RHEA:35331"/>
        <dbReference type="ChEBI" id="CHEBI:15377"/>
        <dbReference type="ChEBI" id="CHEBI:15378"/>
        <dbReference type="ChEBI" id="CHEBI:16845"/>
        <dbReference type="ChEBI" id="CHEBI:57783"/>
        <dbReference type="ChEBI" id="CHEBI:58349"/>
        <dbReference type="ChEBI" id="CHEBI:67139"/>
        <dbReference type="EC" id="1.17.1.8"/>
    </reaction>
</comment>
<comment type="catalytic activity">
    <reaction evidence="12">
        <text>(S)-2,3,4,5-tetrahydrodipicolinate + NAD(+) + H2O = (2S,4S)-4-hydroxy-2,3,4,5-tetrahydrodipicolinate + NADH + H(+)</text>
        <dbReference type="Rhea" id="RHEA:35323"/>
        <dbReference type="ChEBI" id="CHEBI:15377"/>
        <dbReference type="ChEBI" id="CHEBI:15378"/>
        <dbReference type="ChEBI" id="CHEBI:16845"/>
        <dbReference type="ChEBI" id="CHEBI:57540"/>
        <dbReference type="ChEBI" id="CHEBI:57945"/>
        <dbReference type="ChEBI" id="CHEBI:67139"/>
        <dbReference type="EC" id="1.17.1.8"/>
    </reaction>
</comment>